<dbReference type="GeneID" id="70245836"/>
<comment type="similarity">
    <text evidence="2">Belongs to the eukaryotic RPA49/POLR1E RNA polymerase subunit family.</text>
</comment>
<keyword evidence="8" id="KW-1185">Reference proteome</keyword>
<evidence type="ECO:0000256" key="4">
    <source>
        <dbReference type="ARBA" id="ARBA00023163"/>
    </source>
</evidence>
<reference evidence="7" key="1">
    <citation type="submission" date="2021-12" db="EMBL/GenBank/DDBJ databases">
        <title>Convergent genome expansion in fungi linked to evolution of root-endophyte symbiosis.</title>
        <authorList>
            <consortium name="DOE Joint Genome Institute"/>
            <person name="Ke Y.-H."/>
            <person name="Bonito G."/>
            <person name="Liao H.-L."/>
            <person name="Looney B."/>
            <person name="Rojas-Flechas A."/>
            <person name="Nash J."/>
            <person name="Hameed K."/>
            <person name="Schadt C."/>
            <person name="Martin F."/>
            <person name="Crous P.W."/>
            <person name="Miettinen O."/>
            <person name="Magnuson J.K."/>
            <person name="Labbe J."/>
            <person name="Jacobson D."/>
            <person name="Doktycz M.J."/>
            <person name="Veneault-Fourrey C."/>
            <person name="Kuo A."/>
            <person name="Mondo S."/>
            <person name="Calhoun S."/>
            <person name="Riley R."/>
            <person name="Ohm R."/>
            <person name="LaButti K."/>
            <person name="Andreopoulos B."/>
            <person name="Pangilinan J."/>
            <person name="Nolan M."/>
            <person name="Tritt A."/>
            <person name="Clum A."/>
            <person name="Lipzen A."/>
            <person name="Daum C."/>
            <person name="Barry K."/>
            <person name="Grigoriev I.V."/>
            <person name="Vilgalys R."/>
        </authorList>
    </citation>
    <scope>NUCLEOTIDE SEQUENCE</scope>
    <source>
        <strain evidence="7">PMI_201</strain>
    </source>
</reference>
<evidence type="ECO:0000256" key="5">
    <source>
        <dbReference type="ARBA" id="ARBA00023242"/>
    </source>
</evidence>
<keyword evidence="3" id="KW-0240">DNA-directed RNA polymerase</keyword>
<evidence type="ECO:0000256" key="3">
    <source>
        <dbReference type="ARBA" id="ARBA00022478"/>
    </source>
</evidence>
<evidence type="ECO:0000256" key="2">
    <source>
        <dbReference type="ARBA" id="ARBA00009430"/>
    </source>
</evidence>
<dbReference type="GO" id="GO:0006351">
    <property type="term" value="P:DNA-templated transcription"/>
    <property type="evidence" value="ECO:0007669"/>
    <property type="project" value="InterPro"/>
</dbReference>
<protein>
    <submittedName>
        <fullName evidence="7">RNA polymerase I associated factor, A49-like protein</fullName>
    </submittedName>
</protein>
<dbReference type="Proteomes" id="UP001201262">
    <property type="component" value="Unassembled WGS sequence"/>
</dbReference>
<gene>
    <name evidence="7" type="ORF">BGW36DRAFT_373094</name>
</gene>
<evidence type="ECO:0000313" key="7">
    <source>
        <dbReference type="EMBL" id="KAH8702564.1"/>
    </source>
</evidence>
<dbReference type="RefSeq" id="XP_046075940.1">
    <property type="nucleotide sequence ID" value="XM_046215549.1"/>
</dbReference>
<comment type="caution">
    <text evidence="7">The sequence shown here is derived from an EMBL/GenBank/DDBJ whole genome shotgun (WGS) entry which is preliminary data.</text>
</comment>
<proteinExistence type="inferred from homology"/>
<dbReference type="PANTHER" id="PTHR14440">
    <property type="entry name" value="DNA-DIRECTED RNA POLYMERASE I SUBUNIT RPA49"/>
    <property type="match status" value="1"/>
</dbReference>
<dbReference type="GO" id="GO:0000428">
    <property type="term" value="C:DNA-directed RNA polymerase complex"/>
    <property type="evidence" value="ECO:0007669"/>
    <property type="project" value="UniProtKB-KW"/>
</dbReference>
<dbReference type="GO" id="GO:0005730">
    <property type="term" value="C:nucleolus"/>
    <property type="evidence" value="ECO:0007669"/>
    <property type="project" value="UniProtKB-SubCell"/>
</dbReference>
<comment type="subcellular location">
    <subcellularLocation>
        <location evidence="1">Nucleus</location>
        <location evidence="1">Nucleolus</location>
    </subcellularLocation>
</comment>
<accession>A0AAD4KXY0</accession>
<evidence type="ECO:0000256" key="1">
    <source>
        <dbReference type="ARBA" id="ARBA00004604"/>
    </source>
</evidence>
<evidence type="ECO:0000256" key="6">
    <source>
        <dbReference type="SAM" id="MobiDB-lite"/>
    </source>
</evidence>
<feature type="region of interest" description="Disordered" evidence="6">
    <location>
        <begin position="147"/>
        <end position="167"/>
    </location>
</feature>
<dbReference type="EMBL" id="JAJTJA010000003">
    <property type="protein sequence ID" value="KAH8702564.1"/>
    <property type="molecule type" value="Genomic_DNA"/>
</dbReference>
<dbReference type="Pfam" id="PF06870">
    <property type="entry name" value="RNA_pol_I_A49"/>
    <property type="match status" value="1"/>
</dbReference>
<dbReference type="GO" id="GO:0003677">
    <property type="term" value="F:DNA binding"/>
    <property type="evidence" value="ECO:0007669"/>
    <property type="project" value="InterPro"/>
</dbReference>
<feature type="region of interest" description="Disordered" evidence="6">
    <location>
        <begin position="1"/>
        <end position="30"/>
    </location>
</feature>
<keyword evidence="5" id="KW-0539">Nucleus</keyword>
<organism evidence="7 8">
    <name type="scientific">Talaromyces proteolyticus</name>
    <dbReference type="NCBI Taxonomy" id="1131652"/>
    <lineage>
        <taxon>Eukaryota</taxon>
        <taxon>Fungi</taxon>
        <taxon>Dikarya</taxon>
        <taxon>Ascomycota</taxon>
        <taxon>Pezizomycotina</taxon>
        <taxon>Eurotiomycetes</taxon>
        <taxon>Eurotiomycetidae</taxon>
        <taxon>Eurotiales</taxon>
        <taxon>Trichocomaceae</taxon>
        <taxon>Talaromyces</taxon>
        <taxon>Talaromyces sect. Bacilispori</taxon>
    </lineage>
</organism>
<dbReference type="AlphaFoldDB" id="A0AAD4KXY0"/>
<evidence type="ECO:0000313" key="8">
    <source>
        <dbReference type="Proteomes" id="UP001201262"/>
    </source>
</evidence>
<keyword evidence="4" id="KW-0804">Transcription</keyword>
<dbReference type="InterPro" id="IPR009668">
    <property type="entry name" value="RNA_pol-assoc_fac_A49-like"/>
</dbReference>
<sequence length="487" mass="53516">MASDKSEKKRKRDSDRHDRPSKKPALAPQNLPLLTASVLGDNSELAPVLVHTPGVQFPRKVQGFKPYFKARNVIELSTPSNRNQGIGSNELLLQSSEHPKLDFVGREADDDVDSMLNHYIAIVDPEKKTWQFVEVRKMTLRSIVRSSKRNGELEEDEEIGADADGTTTSYRAQRDALTAAFGTKASRKAAQSLAENSMLAPAGASNVAESAILSSMPSEAIASATTKDADMQAQIQANKPIPAANLAASHPSDVYTIDALVPGGLSTLHQLPVQEWQEEVEAGNAVTSTSRYVAHRIDAVVHSANTTHLQLLRFILVLLELGRCLKQGKKTDPHGSKRLPLRQDLKRLLSGGTSAEAQLPDPVIEAVRRKFAPQGFMSSTEVTLLHTTICALSLLIPPVPMKDSVFGGNAANELATDPADLRDDLRLDNTGITQYFRELGCRIDKPREKEYEKWGVKTKTEAAIKRICRLRIPLEFPRMSRGKASRR</sequence>
<feature type="compositionally biased region" description="Basic and acidic residues" evidence="6">
    <location>
        <begin position="1"/>
        <end position="18"/>
    </location>
</feature>
<name>A0AAD4KXY0_9EURO</name>